<accession>A0A061B6U8</accession>
<gene>
    <name evidence="3" type="ORF">CYFA0S_19e01134g</name>
</gene>
<reference evidence="3" key="1">
    <citation type="journal article" date="2014" name="Genome Announc.">
        <title>Genome sequence of the yeast Cyberlindnera fabianii (Hansenula fabianii).</title>
        <authorList>
            <person name="Freel K.C."/>
            <person name="Sarilar V."/>
            <person name="Neuveglise C."/>
            <person name="Devillers H."/>
            <person name="Friedrich A."/>
            <person name="Schacherer J."/>
        </authorList>
    </citation>
    <scope>NUCLEOTIDE SEQUENCE</scope>
    <source>
        <strain evidence="3">YJS4271</strain>
    </source>
</reference>
<dbReference type="PhylomeDB" id="A0A061B6U8"/>
<dbReference type="InterPro" id="IPR029058">
    <property type="entry name" value="AB_hydrolase_fold"/>
</dbReference>
<dbReference type="Pfam" id="PF03959">
    <property type="entry name" value="FSH1"/>
    <property type="match status" value="1"/>
</dbReference>
<evidence type="ECO:0000256" key="1">
    <source>
        <dbReference type="ARBA" id="ARBA00022801"/>
    </source>
</evidence>
<dbReference type="EMBL" id="LK052904">
    <property type="protein sequence ID" value="CDR45629.1"/>
    <property type="molecule type" value="Genomic_DNA"/>
</dbReference>
<dbReference type="InterPro" id="IPR005645">
    <property type="entry name" value="FSH-like_dom"/>
</dbReference>
<dbReference type="NCBIfam" id="TIGR01965">
    <property type="entry name" value="VCBS_repeat"/>
    <property type="match status" value="1"/>
</dbReference>
<dbReference type="AlphaFoldDB" id="A0A061B6U8"/>
<dbReference type="Gene3D" id="3.40.50.1820">
    <property type="entry name" value="alpha/beta hydrolase"/>
    <property type="match status" value="1"/>
</dbReference>
<name>A0A061B6U8_CYBFA</name>
<dbReference type="SUPFAM" id="SSF53474">
    <property type="entry name" value="alpha/beta-Hydrolases"/>
    <property type="match status" value="1"/>
</dbReference>
<dbReference type="GO" id="GO:0005634">
    <property type="term" value="C:nucleus"/>
    <property type="evidence" value="ECO:0007669"/>
    <property type="project" value="TreeGrafter"/>
</dbReference>
<proteinExistence type="predicted"/>
<dbReference type="GO" id="GO:0016787">
    <property type="term" value="F:hydrolase activity"/>
    <property type="evidence" value="ECO:0007669"/>
    <property type="project" value="UniProtKB-KW"/>
</dbReference>
<protein>
    <submittedName>
        <fullName evidence="3">CYFA0S19e01134g1_1</fullName>
    </submittedName>
</protein>
<dbReference type="OrthoDB" id="2094269at2759"/>
<sequence length="238" mass="26483">MSSAKLLCLHGFLQNGKVFSEKSSGLRKLLKKANIQMDYIDGPVVLDRKDIPFELDDAKWQEIVDTGINRAWFYHDNVSKNLDLTEAIKTVVTHIKENGPYDGIVGFSQGAAVSTIIANTIKSYPELAGIQDYFKFSLEVSGYSFTEPKPDAPEGELQITEKFRDAFTVPSDDPAFFTKSIFIYGSNDNSVPGVRSQYLAAMYPDDKKIVFEHDGGHFVPNKKDFLKPVVEAITSALA</sequence>
<evidence type="ECO:0000313" key="3">
    <source>
        <dbReference type="EMBL" id="CDR45629.1"/>
    </source>
</evidence>
<dbReference type="InterPro" id="IPR010221">
    <property type="entry name" value="VCBS_dom"/>
</dbReference>
<dbReference type="PANTHER" id="PTHR48070:SF9">
    <property type="entry name" value="FAMILY OF SERINE HYDROLASES 1"/>
    <property type="match status" value="1"/>
</dbReference>
<keyword evidence="1" id="KW-0378">Hydrolase</keyword>
<organism evidence="3">
    <name type="scientific">Cyberlindnera fabianii</name>
    <name type="common">Yeast</name>
    <name type="synonym">Hansenula fabianii</name>
    <dbReference type="NCBI Taxonomy" id="36022"/>
    <lineage>
        <taxon>Eukaryota</taxon>
        <taxon>Fungi</taxon>
        <taxon>Dikarya</taxon>
        <taxon>Ascomycota</taxon>
        <taxon>Saccharomycotina</taxon>
        <taxon>Saccharomycetes</taxon>
        <taxon>Phaffomycetales</taxon>
        <taxon>Phaffomycetaceae</taxon>
        <taxon>Cyberlindnera</taxon>
    </lineage>
</organism>
<dbReference type="InterPro" id="IPR050593">
    <property type="entry name" value="LovG"/>
</dbReference>
<feature type="domain" description="Serine hydrolase" evidence="2">
    <location>
        <begin position="3"/>
        <end position="228"/>
    </location>
</feature>
<evidence type="ECO:0000259" key="2">
    <source>
        <dbReference type="Pfam" id="PF03959"/>
    </source>
</evidence>
<dbReference type="VEuPathDB" id="FungiDB:BON22_0982"/>
<dbReference type="GO" id="GO:0005737">
    <property type="term" value="C:cytoplasm"/>
    <property type="evidence" value="ECO:0007669"/>
    <property type="project" value="TreeGrafter"/>
</dbReference>
<dbReference type="PANTHER" id="PTHR48070">
    <property type="entry name" value="ESTERASE OVCA2"/>
    <property type="match status" value="1"/>
</dbReference>